<feature type="region of interest" description="Disordered" evidence="1">
    <location>
        <begin position="61"/>
        <end position="99"/>
    </location>
</feature>
<dbReference type="Proteomes" id="UP001595075">
    <property type="component" value="Unassembled WGS sequence"/>
</dbReference>
<feature type="compositionally biased region" description="Polar residues" evidence="1">
    <location>
        <begin position="68"/>
        <end position="87"/>
    </location>
</feature>
<reference evidence="2 3" key="1">
    <citation type="journal article" date="2024" name="Commun. Biol.">
        <title>Comparative genomic analysis of thermophilic fungi reveals convergent evolutionary adaptations and gene losses.</title>
        <authorList>
            <person name="Steindorff A.S."/>
            <person name="Aguilar-Pontes M.V."/>
            <person name="Robinson A.J."/>
            <person name="Andreopoulos B."/>
            <person name="LaButti K."/>
            <person name="Kuo A."/>
            <person name="Mondo S."/>
            <person name="Riley R."/>
            <person name="Otillar R."/>
            <person name="Haridas S."/>
            <person name="Lipzen A."/>
            <person name="Grimwood J."/>
            <person name="Schmutz J."/>
            <person name="Clum A."/>
            <person name="Reid I.D."/>
            <person name="Moisan M.C."/>
            <person name="Butler G."/>
            <person name="Nguyen T.T.M."/>
            <person name="Dewar K."/>
            <person name="Conant G."/>
            <person name="Drula E."/>
            <person name="Henrissat B."/>
            <person name="Hansel C."/>
            <person name="Singer S."/>
            <person name="Hutchinson M.I."/>
            <person name="de Vries R.P."/>
            <person name="Natvig D.O."/>
            <person name="Powell A.J."/>
            <person name="Tsang A."/>
            <person name="Grigoriev I.V."/>
        </authorList>
    </citation>
    <scope>NUCLEOTIDE SEQUENCE [LARGE SCALE GENOMIC DNA]</scope>
    <source>
        <strain evidence="2 3">CBS 494.80</strain>
    </source>
</reference>
<accession>A0ABR4BYE1</accession>
<sequence>MHPVARYGGTDYGALSTEWAPSIDAVTRGYRRILGNAGVESLRTYCGSPIDPSINPIEWISSKKRSAPGSNQTREQTPFPSCPTVVQNPAPKQIPRRNL</sequence>
<gene>
    <name evidence="2" type="ORF">VTL71DRAFT_6537</name>
</gene>
<dbReference type="EMBL" id="JAZHXI010000017">
    <property type="protein sequence ID" value="KAL2062271.1"/>
    <property type="molecule type" value="Genomic_DNA"/>
</dbReference>
<comment type="caution">
    <text evidence="2">The sequence shown here is derived from an EMBL/GenBank/DDBJ whole genome shotgun (WGS) entry which is preliminary data.</text>
</comment>
<feature type="non-terminal residue" evidence="2">
    <location>
        <position position="99"/>
    </location>
</feature>
<protein>
    <submittedName>
        <fullName evidence="2">Uncharacterized protein</fullName>
    </submittedName>
</protein>
<organism evidence="2 3">
    <name type="scientific">Oculimacula yallundae</name>
    <dbReference type="NCBI Taxonomy" id="86028"/>
    <lineage>
        <taxon>Eukaryota</taxon>
        <taxon>Fungi</taxon>
        <taxon>Dikarya</taxon>
        <taxon>Ascomycota</taxon>
        <taxon>Pezizomycotina</taxon>
        <taxon>Leotiomycetes</taxon>
        <taxon>Helotiales</taxon>
        <taxon>Ploettnerulaceae</taxon>
        <taxon>Oculimacula</taxon>
    </lineage>
</organism>
<evidence type="ECO:0000256" key="1">
    <source>
        <dbReference type="SAM" id="MobiDB-lite"/>
    </source>
</evidence>
<name>A0ABR4BYE1_9HELO</name>
<proteinExistence type="predicted"/>
<keyword evidence="3" id="KW-1185">Reference proteome</keyword>
<evidence type="ECO:0000313" key="3">
    <source>
        <dbReference type="Proteomes" id="UP001595075"/>
    </source>
</evidence>
<evidence type="ECO:0000313" key="2">
    <source>
        <dbReference type="EMBL" id="KAL2062271.1"/>
    </source>
</evidence>